<dbReference type="GO" id="GO:0003677">
    <property type="term" value="F:DNA binding"/>
    <property type="evidence" value="ECO:0007669"/>
    <property type="project" value="UniProtKB-KW"/>
</dbReference>
<dbReference type="InterPro" id="IPR036236">
    <property type="entry name" value="Znf_C2H2_sf"/>
</dbReference>
<evidence type="ECO:0000313" key="13">
    <source>
        <dbReference type="EMBL" id="KAJ8910834.1"/>
    </source>
</evidence>
<dbReference type="FunFam" id="3.30.160.60:FF:001289">
    <property type="entry name" value="Zinc finger protein 574"/>
    <property type="match status" value="1"/>
</dbReference>
<dbReference type="PANTHER" id="PTHR24394:SF29">
    <property type="entry name" value="MYONEURIN"/>
    <property type="match status" value="1"/>
</dbReference>
<evidence type="ECO:0000256" key="2">
    <source>
        <dbReference type="ARBA" id="ARBA00006991"/>
    </source>
</evidence>
<evidence type="ECO:0000256" key="4">
    <source>
        <dbReference type="ARBA" id="ARBA00022737"/>
    </source>
</evidence>
<name>A0AAV8V9Q5_9CUCU</name>
<feature type="domain" description="C2H2-type" evidence="12">
    <location>
        <begin position="90"/>
        <end position="117"/>
    </location>
</feature>
<dbReference type="GO" id="GO:0008270">
    <property type="term" value="F:zinc ion binding"/>
    <property type="evidence" value="ECO:0007669"/>
    <property type="project" value="UniProtKB-KW"/>
</dbReference>
<keyword evidence="10" id="KW-0539">Nucleus</keyword>
<dbReference type="FunFam" id="3.30.160.60:FF:000965">
    <property type="entry name" value="Neurotrophin receptor-interacting factor homolog"/>
    <property type="match status" value="1"/>
</dbReference>
<feature type="domain" description="C2H2-type" evidence="12">
    <location>
        <begin position="121"/>
        <end position="148"/>
    </location>
</feature>
<dbReference type="SMART" id="SM00355">
    <property type="entry name" value="ZnF_C2H2"/>
    <property type="match status" value="10"/>
</dbReference>
<evidence type="ECO:0000256" key="6">
    <source>
        <dbReference type="ARBA" id="ARBA00022833"/>
    </source>
</evidence>
<dbReference type="FunFam" id="3.30.160.60:FF:000100">
    <property type="entry name" value="Zinc finger 45-like"/>
    <property type="match status" value="1"/>
</dbReference>
<keyword evidence="9" id="KW-0804">Transcription</keyword>
<reference evidence="13 14" key="1">
    <citation type="journal article" date="2023" name="Insect Mol. Biol.">
        <title>Genome sequencing provides insights into the evolution of gene families encoding plant cell wall-degrading enzymes in longhorned beetles.</title>
        <authorList>
            <person name="Shin N.R."/>
            <person name="Okamura Y."/>
            <person name="Kirsch R."/>
            <person name="Pauchet Y."/>
        </authorList>
    </citation>
    <scope>NUCLEOTIDE SEQUENCE [LARGE SCALE GENOMIC DNA]</scope>
    <source>
        <strain evidence="13">EAD_L_NR</strain>
    </source>
</reference>
<feature type="domain" description="C2H2-type" evidence="12">
    <location>
        <begin position="35"/>
        <end position="62"/>
    </location>
</feature>
<evidence type="ECO:0000256" key="10">
    <source>
        <dbReference type="ARBA" id="ARBA00023242"/>
    </source>
</evidence>
<sequence>RLHKYLFYFSKTLIENSDDELTSFLEVRTESSLPYKCVQCTQSFNEEKDLDLHNSTHSSGDPLCIVCRKIFRTRQMLKRHIKTHMVHKPHVCQDCGKGYAESHSLTKHMRRHLGIPREKKHFCNECGQGFSEPYYLNVHIRKHTGERPLTCEMCDKCFADPRSLKAHNAMHSGEKPYKCHICPPDSRCRTSDEDSVHVLCHCLRVILNRHKHVGSGYLTPEDIRDIPMDKVLLLAFACSTDSIVQVLNNGTITVKFVMCSNGIRNVKCFRFAEKGTLIHHIRTHTGEKPYVCEMCGKSFASLSELKLHDRKHSGIKKNICTVCGKDFATPSNLLVHTRSHTGEKPFECSVCKKRFADKRALKKHRSLAHSSGEK</sequence>
<dbReference type="InterPro" id="IPR013087">
    <property type="entry name" value="Znf_C2H2_type"/>
</dbReference>
<keyword evidence="14" id="KW-1185">Reference proteome</keyword>
<feature type="domain" description="C2H2-type" evidence="12">
    <location>
        <begin position="318"/>
        <end position="345"/>
    </location>
</feature>
<evidence type="ECO:0000256" key="11">
    <source>
        <dbReference type="PROSITE-ProRule" id="PRU00042"/>
    </source>
</evidence>
<dbReference type="FunFam" id="3.30.160.60:FF:000193">
    <property type="entry name" value="Zinc finger protein 300"/>
    <property type="match status" value="1"/>
</dbReference>
<gene>
    <name evidence="13" type="ORF">NQ315_015569</name>
</gene>
<dbReference type="GO" id="GO:0005634">
    <property type="term" value="C:nucleus"/>
    <property type="evidence" value="ECO:0007669"/>
    <property type="project" value="UniProtKB-SubCell"/>
</dbReference>
<dbReference type="Pfam" id="PF00096">
    <property type="entry name" value="zf-C2H2"/>
    <property type="match status" value="6"/>
</dbReference>
<evidence type="ECO:0000256" key="8">
    <source>
        <dbReference type="ARBA" id="ARBA00023125"/>
    </source>
</evidence>
<dbReference type="AlphaFoldDB" id="A0AAV8V9Q5"/>
<protein>
    <recommendedName>
        <fullName evidence="12">C2H2-type domain-containing protein</fullName>
    </recommendedName>
</protein>
<keyword evidence="8" id="KW-0238">DNA-binding</keyword>
<feature type="domain" description="C2H2-type" evidence="12">
    <location>
        <begin position="149"/>
        <end position="176"/>
    </location>
</feature>
<evidence type="ECO:0000256" key="9">
    <source>
        <dbReference type="ARBA" id="ARBA00023163"/>
    </source>
</evidence>
<evidence type="ECO:0000256" key="1">
    <source>
        <dbReference type="ARBA" id="ARBA00004123"/>
    </source>
</evidence>
<keyword evidence="5 11" id="KW-0863">Zinc-finger</keyword>
<feature type="domain" description="C2H2-type" evidence="12">
    <location>
        <begin position="346"/>
        <end position="374"/>
    </location>
</feature>
<evidence type="ECO:0000256" key="3">
    <source>
        <dbReference type="ARBA" id="ARBA00022723"/>
    </source>
</evidence>
<organism evidence="13 14">
    <name type="scientific">Exocentrus adspersus</name>
    <dbReference type="NCBI Taxonomy" id="1586481"/>
    <lineage>
        <taxon>Eukaryota</taxon>
        <taxon>Metazoa</taxon>
        <taxon>Ecdysozoa</taxon>
        <taxon>Arthropoda</taxon>
        <taxon>Hexapoda</taxon>
        <taxon>Insecta</taxon>
        <taxon>Pterygota</taxon>
        <taxon>Neoptera</taxon>
        <taxon>Endopterygota</taxon>
        <taxon>Coleoptera</taxon>
        <taxon>Polyphaga</taxon>
        <taxon>Cucujiformia</taxon>
        <taxon>Chrysomeloidea</taxon>
        <taxon>Cerambycidae</taxon>
        <taxon>Lamiinae</taxon>
        <taxon>Acanthocinini</taxon>
        <taxon>Exocentrus</taxon>
    </lineage>
</organism>
<comment type="similarity">
    <text evidence="2">Belongs to the krueppel C2H2-type zinc-finger protein family.</text>
</comment>
<dbReference type="Proteomes" id="UP001159042">
    <property type="component" value="Unassembled WGS sequence"/>
</dbReference>
<feature type="domain" description="C2H2-type" evidence="12">
    <location>
        <begin position="271"/>
        <end position="289"/>
    </location>
</feature>
<feature type="domain" description="C2H2-type" evidence="12">
    <location>
        <begin position="62"/>
        <end position="89"/>
    </location>
</feature>
<evidence type="ECO:0000256" key="7">
    <source>
        <dbReference type="ARBA" id="ARBA00023015"/>
    </source>
</evidence>
<keyword evidence="4" id="KW-0677">Repeat</keyword>
<dbReference type="FunFam" id="3.30.160.60:FF:002343">
    <property type="entry name" value="Zinc finger protein 33A"/>
    <property type="match status" value="1"/>
</dbReference>
<dbReference type="FunFam" id="3.30.160.60:FF:000072">
    <property type="entry name" value="zinc finger protein 143 isoform X1"/>
    <property type="match status" value="1"/>
</dbReference>
<dbReference type="PROSITE" id="PS00028">
    <property type="entry name" value="ZINC_FINGER_C2H2_1"/>
    <property type="match status" value="7"/>
</dbReference>
<feature type="non-terminal residue" evidence="13">
    <location>
        <position position="1"/>
    </location>
</feature>
<dbReference type="EMBL" id="JANEYG010000239">
    <property type="protein sequence ID" value="KAJ8910834.1"/>
    <property type="molecule type" value="Genomic_DNA"/>
</dbReference>
<dbReference type="SUPFAM" id="SSF57667">
    <property type="entry name" value="beta-beta-alpha zinc fingers"/>
    <property type="match status" value="5"/>
</dbReference>
<dbReference type="PANTHER" id="PTHR24394">
    <property type="entry name" value="ZINC FINGER PROTEIN"/>
    <property type="match status" value="1"/>
</dbReference>
<dbReference type="Gene3D" id="3.30.160.60">
    <property type="entry name" value="Classic Zinc Finger"/>
    <property type="match status" value="8"/>
</dbReference>
<keyword evidence="7" id="KW-0805">Transcription regulation</keyword>
<evidence type="ECO:0000313" key="14">
    <source>
        <dbReference type="Proteomes" id="UP001159042"/>
    </source>
</evidence>
<evidence type="ECO:0000259" key="12">
    <source>
        <dbReference type="PROSITE" id="PS50157"/>
    </source>
</evidence>
<proteinExistence type="inferred from homology"/>
<keyword evidence="6" id="KW-0862">Zinc</keyword>
<comment type="caution">
    <text evidence="13">The sequence shown here is derived from an EMBL/GenBank/DDBJ whole genome shotgun (WGS) entry which is preliminary data.</text>
</comment>
<feature type="domain" description="C2H2-type" evidence="12">
    <location>
        <begin position="290"/>
        <end position="317"/>
    </location>
</feature>
<accession>A0AAV8V9Q5</accession>
<dbReference type="PROSITE" id="PS50157">
    <property type="entry name" value="ZINC_FINGER_C2H2_2"/>
    <property type="match status" value="9"/>
</dbReference>
<dbReference type="GO" id="GO:0000981">
    <property type="term" value="F:DNA-binding transcription factor activity, RNA polymerase II-specific"/>
    <property type="evidence" value="ECO:0007669"/>
    <property type="project" value="TreeGrafter"/>
</dbReference>
<comment type="subcellular location">
    <subcellularLocation>
        <location evidence="1">Nucleus</location>
    </subcellularLocation>
</comment>
<keyword evidence="3" id="KW-0479">Metal-binding</keyword>
<evidence type="ECO:0000256" key="5">
    <source>
        <dbReference type="ARBA" id="ARBA00022771"/>
    </source>
</evidence>